<gene>
    <name evidence="2" type="ORF">K431DRAFT_40025</name>
</gene>
<reference evidence="2" key="1">
    <citation type="journal article" date="2020" name="Stud. Mycol.">
        <title>101 Dothideomycetes genomes: a test case for predicting lifestyles and emergence of pathogens.</title>
        <authorList>
            <person name="Haridas S."/>
            <person name="Albert R."/>
            <person name="Binder M."/>
            <person name="Bloem J."/>
            <person name="Labutti K."/>
            <person name="Salamov A."/>
            <person name="Andreopoulos B."/>
            <person name="Baker S."/>
            <person name="Barry K."/>
            <person name="Bills G."/>
            <person name="Bluhm B."/>
            <person name="Cannon C."/>
            <person name="Castanera R."/>
            <person name="Culley D."/>
            <person name="Daum C."/>
            <person name="Ezra D."/>
            <person name="Gonzalez J."/>
            <person name="Henrissat B."/>
            <person name="Kuo A."/>
            <person name="Liang C."/>
            <person name="Lipzen A."/>
            <person name="Lutzoni F."/>
            <person name="Magnuson J."/>
            <person name="Mondo S."/>
            <person name="Nolan M."/>
            <person name="Ohm R."/>
            <person name="Pangilinan J."/>
            <person name="Park H.-J."/>
            <person name="Ramirez L."/>
            <person name="Alfaro M."/>
            <person name="Sun H."/>
            <person name="Tritt A."/>
            <person name="Yoshinaga Y."/>
            <person name="Zwiers L.-H."/>
            <person name="Turgeon B."/>
            <person name="Goodwin S."/>
            <person name="Spatafora J."/>
            <person name="Crous P."/>
            <person name="Grigoriev I."/>
        </authorList>
    </citation>
    <scope>NUCLEOTIDE SEQUENCE</scope>
    <source>
        <strain evidence="2">CBS 116435</strain>
    </source>
</reference>
<name>A0A9P4QBR9_9PEZI</name>
<dbReference type="OrthoDB" id="3649931at2759"/>
<feature type="region of interest" description="Disordered" evidence="1">
    <location>
        <begin position="1"/>
        <end position="50"/>
    </location>
</feature>
<evidence type="ECO:0000313" key="2">
    <source>
        <dbReference type="EMBL" id="KAF2722813.1"/>
    </source>
</evidence>
<feature type="compositionally biased region" description="Low complexity" evidence="1">
    <location>
        <begin position="26"/>
        <end position="50"/>
    </location>
</feature>
<keyword evidence="3" id="KW-1185">Reference proteome</keyword>
<sequence length="130" mass="13964">MRTAKLSTSPSSAAMSSLRRLKTAFSPMSPTSPSESSHSSSSTSPLSASLSASSSFSRASFSDFSLSPQRSWSVTKVSHRAIRRKKSCVELEQEEERVTISTNLVSLVEPRPRLIGSVQGSIEEVLSGKV</sequence>
<comment type="caution">
    <text evidence="2">The sequence shown here is derived from an EMBL/GenBank/DDBJ whole genome shotgun (WGS) entry which is preliminary data.</text>
</comment>
<proteinExistence type="predicted"/>
<organism evidence="2 3">
    <name type="scientific">Polychaeton citri CBS 116435</name>
    <dbReference type="NCBI Taxonomy" id="1314669"/>
    <lineage>
        <taxon>Eukaryota</taxon>
        <taxon>Fungi</taxon>
        <taxon>Dikarya</taxon>
        <taxon>Ascomycota</taxon>
        <taxon>Pezizomycotina</taxon>
        <taxon>Dothideomycetes</taxon>
        <taxon>Dothideomycetidae</taxon>
        <taxon>Capnodiales</taxon>
        <taxon>Capnodiaceae</taxon>
        <taxon>Polychaeton</taxon>
    </lineage>
</organism>
<evidence type="ECO:0000256" key="1">
    <source>
        <dbReference type="SAM" id="MobiDB-lite"/>
    </source>
</evidence>
<dbReference type="AlphaFoldDB" id="A0A9P4QBR9"/>
<accession>A0A9P4QBR9</accession>
<protein>
    <submittedName>
        <fullName evidence="2">Uncharacterized protein</fullName>
    </submittedName>
</protein>
<dbReference type="Proteomes" id="UP000799441">
    <property type="component" value="Unassembled WGS sequence"/>
</dbReference>
<evidence type="ECO:0000313" key="3">
    <source>
        <dbReference type="Proteomes" id="UP000799441"/>
    </source>
</evidence>
<feature type="compositionally biased region" description="Low complexity" evidence="1">
    <location>
        <begin position="7"/>
        <end position="17"/>
    </location>
</feature>
<dbReference type="EMBL" id="MU003780">
    <property type="protein sequence ID" value="KAF2722813.1"/>
    <property type="molecule type" value="Genomic_DNA"/>
</dbReference>